<dbReference type="InParanoid" id="B4D3V8"/>
<organism evidence="2 3">
    <name type="scientific">Chthoniobacter flavus Ellin428</name>
    <dbReference type="NCBI Taxonomy" id="497964"/>
    <lineage>
        <taxon>Bacteria</taxon>
        <taxon>Pseudomonadati</taxon>
        <taxon>Verrucomicrobiota</taxon>
        <taxon>Spartobacteria</taxon>
        <taxon>Chthoniobacterales</taxon>
        <taxon>Chthoniobacteraceae</taxon>
        <taxon>Chthoniobacter</taxon>
    </lineage>
</organism>
<feature type="domain" description="VOC" evidence="1">
    <location>
        <begin position="5"/>
        <end position="116"/>
    </location>
</feature>
<dbReference type="CDD" id="cd06587">
    <property type="entry name" value="VOC"/>
    <property type="match status" value="1"/>
</dbReference>
<evidence type="ECO:0000259" key="1">
    <source>
        <dbReference type="PROSITE" id="PS51819"/>
    </source>
</evidence>
<dbReference type="Pfam" id="PF00903">
    <property type="entry name" value="Glyoxalase"/>
    <property type="match status" value="1"/>
</dbReference>
<dbReference type="InterPro" id="IPR004360">
    <property type="entry name" value="Glyas_Fos-R_dOase_dom"/>
</dbReference>
<dbReference type="Gene3D" id="3.10.180.10">
    <property type="entry name" value="2,3-Dihydroxybiphenyl 1,2-Dioxygenase, domain 1"/>
    <property type="match status" value="1"/>
</dbReference>
<keyword evidence="2" id="KW-0223">Dioxygenase</keyword>
<protein>
    <submittedName>
        <fullName evidence="2">Glyoxalase/bleomycin resistance protein/dioxygenase</fullName>
    </submittedName>
</protein>
<gene>
    <name evidence="2" type="ORF">CfE428DRAFT_3596</name>
</gene>
<reference evidence="2 3" key="1">
    <citation type="journal article" date="2011" name="J. Bacteriol.">
        <title>Genome sequence of Chthoniobacter flavus Ellin428, an aerobic heterotrophic soil bacterium.</title>
        <authorList>
            <person name="Kant R."/>
            <person name="van Passel M.W."/>
            <person name="Palva A."/>
            <person name="Lucas S."/>
            <person name="Lapidus A."/>
            <person name="Glavina Del Rio T."/>
            <person name="Dalin E."/>
            <person name="Tice H."/>
            <person name="Bruce D."/>
            <person name="Goodwin L."/>
            <person name="Pitluck S."/>
            <person name="Larimer F.W."/>
            <person name="Land M.L."/>
            <person name="Hauser L."/>
            <person name="Sangwan P."/>
            <person name="de Vos W.M."/>
            <person name="Janssen P.H."/>
            <person name="Smidt H."/>
        </authorList>
    </citation>
    <scope>NUCLEOTIDE SEQUENCE [LARGE SCALE GENOMIC DNA]</scope>
    <source>
        <strain evidence="2 3">Ellin428</strain>
    </source>
</reference>
<dbReference type="eggNOG" id="COG0346">
    <property type="taxonomic scope" value="Bacteria"/>
</dbReference>
<evidence type="ECO:0000313" key="3">
    <source>
        <dbReference type="Proteomes" id="UP000005824"/>
    </source>
</evidence>
<name>B4D3V8_9BACT</name>
<keyword evidence="3" id="KW-1185">Reference proteome</keyword>
<keyword evidence="2" id="KW-0560">Oxidoreductase</keyword>
<sequence length="120" mass="13064">MTFTEVSFTSYPATDLAASRAFYENVLGLKPGMVIPMENGAGWVEYELGSHTFGIGKSDSWDHGVCCALETDDFDAAVAALKKAGTQFVMEPFDCPGCRMALVLDPAGNKLMIHHRKTQQ</sequence>
<dbReference type="InterPro" id="IPR029068">
    <property type="entry name" value="Glyas_Bleomycin-R_OHBP_Dase"/>
</dbReference>
<dbReference type="PANTHER" id="PTHR33993">
    <property type="entry name" value="GLYOXALASE-RELATED"/>
    <property type="match status" value="1"/>
</dbReference>
<dbReference type="STRING" id="497964.CfE428DRAFT_3596"/>
<dbReference type="PROSITE" id="PS51819">
    <property type="entry name" value="VOC"/>
    <property type="match status" value="1"/>
</dbReference>
<evidence type="ECO:0000313" key="2">
    <source>
        <dbReference type="EMBL" id="EDY18938.1"/>
    </source>
</evidence>
<accession>B4D3V8</accession>
<dbReference type="AlphaFoldDB" id="B4D3V8"/>
<proteinExistence type="predicted"/>
<dbReference type="InterPro" id="IPR037523">
    <property type="entry name" value="VOC_core"/>
</dbReference>
<comment type="caution">
    <text evidence="2">The sequence shown here is derived from an EMBL/GenBank/DDBJ whole genome shotgun (WGS) entry which is preliminary data.</text>
</comment>
<dbReference type="RefSeq" id="WP_006980921.1">
    <property type="nucleotide sequence ID" value="NZ_ABVL01000010.1"/>
</dbReference>
<dbReference type="Proteomes" id="UP000005824">
    <property type="component" value="Unassembled WGS sequence"/>
</dbReference>
<dbReference type="PANTHER" id="PTHR33993:SF2">
    <property type="entry name" value="VOC DOMAIN-CONTAINING PROTEIN"/>
    <property type="match status" value="1"/>
</dbReference>
<dbReference type="InterPro" id="IPR052164">
    <property type="entry name" value="Anthracycline_SecMetBiosynth"/>
</dbReference>
<dbReference type="GO" id="GO:0051213">
    <property type="term" value="F:dioxygenase activity"/>
    <property type="evidence" value="ECO:0007669"/>
    <property type="project" value="UniProtKB-KW"/>
</dbReference>
<dbReference type="EMBL" id="ABVL01000010">
    <property type="protein sequence ID" value="EDY18938.1"/>
    <property type="molecule type" value="Genomic_DNA"/>
</dbReference>
<dbReference type="SUPFAM" id="SSF54593">
    <property type="entry name" value="Glyoxalase/Bleomycin resistance protein/Dihydroxybiphenyl dioxygenase"/>
    <property type="match status" value="1"/>
</dbReference>